<evidence type="ECO:0000313" key="1">
    <source>
        <dbReference type="EMBL" id="SDY50134.1"/>
    </source>
</evidence>
<reference evidence="1 2" key="1">
    <citation type="submission" date="2016-10" db="EMBL/GenBank/DDBJ databases">
        <authorList>
            <person name="de Groot N.N."/>
        </authorList>
    </citation>
    <scope>NUCLEOTIDE SEQUENCE [LARGE SCALE GENOMIC DNA]</scope>
    <source>
        <strain evidence="1 2">ICMP 14252</strain>
    </source>
</reference>
<evidence type="ECO:0000313" key="2">
    <source>
        <dbReference type="Proteomes" id="UP000182902"/>
    </source>
</evidence>
<accession>A0A1H3KEZ2</accession>
<sequence length="127" mass="14302">MTTSVELAQYHLNDAGQLMEATHESIFIVEVGSYVIDMLEPYLIEREALESDGQDTFSIDVVSETEASLRHSINRVIGEIIEEYQSKDREQKDELENVMCELVLLKKLIAKSMAEPEDGAVLVISLI</sequence>
<organism evidence="1 2">
    <name type="scientific">Pseudomonas salomonii</name>
    <dbReference type="NCBI Taxonomy" id="191391"/>
    <lineage>
        <taxon>Bacteria</taxon>
        <taxon>Pseudomonadati</taxon>
        <taxon>Pseudomonadota</taxon>
        <taxon>Gammaproteobacteria</taxon>
        <taxon>Pseudomonadales</taxon>
        <taxon>Pseudomonadaceae</taxon>
        <taxon>Pseudomonas</taxon>
    </lineage>
</organism>
<dbReference type="AlphaFoldDB" id="A0A1H3KEZ2"/>
<protein>
    <submittedName>
        <fullName evidence="1">Uncharacterized protein</fullName>
    </submittedName>
</protein>
<dbReference type="RefSeq" id="WP_069786714.1">
    <property type="nucleotide sequence ID" value="NZ_FNOX01000004.1"/>
</dbReference>
<name>A0A1H3KEZ2_9PSED</name>
<gene>
    <name evidence="1" type="ORF">SAMN05216247_10461</name>
</gene>
<proteinExistence type="predicted"/>
<dbReference type="EMBL" id="FNOX01000004">
    <property type="protein sequence ID" value="SDY50134.1"/>
    <property type="molecule type" value="Genomic_DNA"/>
</dbReference>
<dbReference type="Proteomes" id="UP000182902">
    <property type="component" value="Unassembled WGS sequence"/>
</dbReference>